<evidence type="ECO:0000313" key="5">
    <source>
        <dbReference type="Proteomes" id="UP000824091"/>
    </source>
</evidence>
<dbReference type="InterPro" id="IPR022998">
    <property type="entry name" value="ThiamineP_synth_TenI"/>
</dbReference>
<dbReference type="PANTHER" id="PTHR20857:SF15">
    <property type="entry name" value="THIAMINE-PHOSPHATE SYNTHASE"/>
    <property type="match status" value="1"/>
</dbReference>
<dbReference type="AlphaFoldDB" id="A0A9D1L863"/>
<dbReference type="GO" id="GO:0005737">
    <property type="term" value="C:cytoplasm"/>
    <property type="evidence" value="ECO:0007669"/>
    <property type="project" value="TreeGrafter"/>
</dbReference>
<dbReference type="InterPro" id="IPR036206">
    <property type="entry name" value="ThiamineP_synth_sf"/>
</dbReference>
<reference evidence="4" key="2">
    <citation type="journal article" date="2021" name="PeerJ">
        <title>Extensive microbial diversity within the chicken gut microbiome revealed by metagenomics and culture.</title>
        <authorList>
            <person name="Gilroy R."/>
            <person name="Ravi A."/>
            <person name="Getino M."/>
            <person name="Pursley I."/>
            <person name="Horton D.L."/>
            <person name="Alikhan N.F."/>
            <person name="Baker D."/>
            <person name="Gharbi K."/>
            <person name="Hall N."/>
            <person name="Watson M."/>
            <person name="Adriaenssens E.M."/>
            <person name="Foster-Nyarko E."/>
            <person name="Jarju S."/>
            <person name="Secka A."/>
            <person name="Antonio M."/>
            <person name="Oren A."/>
            <person name="Chaudhuri R.R."/>
            <person name="La Ragione R."/>
            <person name="Hildebrand F."/>
            <person name="Pallen M.J."/>
        </authorList>
    </citation>
    <scope>NUCLEOTIDE SEQUENCE</scope>
    <source>
        <strain evidence="4">11300</strain>
    </source>
</reference>
<comment type="caution">
    <text evidence="4">The sequence shown here is derived from an EMBL/GenBank/DDBJ whole genome shotgun (WGS) entry which is preliminary data.</text>
</comment>
<dbReference type="Pfam" id="PF02581">
    <property type="entry name" value="TMP-TENI"/>
    <property type="match status" value="1"/>
</dbReference>
<dbReference type="GO" id="GO:0004789">
    <property type="term" value="F:thiamine-phosphate diphosphorylase activity"/>
    <property type="evidence" value="ECO:0007669"/>
    <property type="project" value="TreeGrafter"/>
</dbReference>
<evidence type="ECO:0000256" key="2">
    <source>
        <dbReference type="ARBA" id="ARBA00022977"/>
    </source>
</evidence>
<dbReference type="InterPro" id="IPR013785">
    <property type="entry name" value="Aldolase_TIM"/>
</dbReference>
<dbReference type="Gene3D" id="3.20.20.70">
    <property type="entry name" value="Aldolase class I"/>
    <property type="match status" value="1"/>
</dbReference>
<feature type="domain" description="Thiamine phosphate synthase/TenI" evidence="3">
    <location>
        <begin position="5"/>
        <end position="181"/>
    </location>
</feature>
<protein>
    <submittedName>
        <fullName evidence="4">Thiamine phosphate synthase</fullName>
    </submittedName>
</protein>
<dbReference type="SUPFAM" id="SSF51391">
    <property type="entry name" value="Thiamin phosphate synthase"/>
    <property type="match status" value="1"/>
</dbReference>
<dbReference type="CDD" id="cd00564">
    <property type="entry name" value="TMP_TenI"/>
    <property type="match status" value="1"/>
</dbReference>
<dbReference type="PANTHER" id="PTHR20857">
    <property type="entry name" value="THIAMINE-PHOSPHATE PYROPHOSPHORYLASE"/>
    <property type="match status" value="1"/>
</dbReference>
<name>A0A9D1L863_9FIRM</name>
<keyword evidence="2" id="KW-0784">Thiamine biosynthesis</keyword>
<comment type="pathway">
    <text evidence="1">Cofactor biosynthesis; thiamine diphosphate biosynthesis.</text>
</comment>
<evidence type="ECO:0000313" key="4">
    <source>
        <dbReference type="EMBL" id="HIU26857.1"/>
    </source>
</evidence>
<dbReference type="GO" id="GO:0009228">
    <property type="term" value="P:thiamine biosynthetic process"/>
    <property type="evidence" value="ECO:0007669"/>
    <property type="project" value="UniProtKB-KW"/>
</dbReference>
<sequence length="214" mass="22782">MSDVIFVTNRKLCREDFLTRIERLAQSCPKAVILREKDLSPEEYTRLAAKVMEICRARGTLCILHTFADTAEKLHAAALHLSMDGLRKLDHQQRKKLSVLGASCHSAAEASEAEALGCTYITAGHIFNTDCKAGVPGRGTDFLKQICSRVSIPVYAIGGIDPANAAAVREAGAAGICVMSAAMTCADPSALSAALGGSPENRYDRASGQTGENQ</sequence>
<accession>A0A9D1L863</accession>
<gene>
    <name evidence="4" type="ORF">IAD16_00560</name>
</gene>
<dbReference type="EMBL" id="DVMO01000006">
    <property type="protein sequence ID" value="HIU26857.1"/>
    <property type="molecule type" value="Genomic_DNA"/>
</dbReference>
<dbReference type="Proteomes" id="UP000824091">
    <property type="component" value="Unassembled WGS sequence"/>
</dbReference>
<proteinExistence type="predicted"/>
<evidence type="ECO:0000259" key="3">
    <source>
        <dbReference type="Pfam" id="PF02581"/>
    </source>
</evidence>
<organism evidence="4 5">
    <name type="scientific">Candidatus Fimisoma avicola</name>
    <dbReference type="NCBI Taxonomy" id="2840826"/>
    <lineage>
        <taxon>Bacteria</taxon>
        <taxon>Bacillati</taxon>
        <taxon>Bacillota</taxon>
        <taxon>Clostridia</taxon>
        <taxon>Eubacteriales</taxon>
        <taxon>Candidatus Fimisoma</taxon>
    </lineage>
</organism>
<evidence type="ECO:0000256" key="1">
    <source>
        <dbReference type="ARBA" id="ARBA00004948"/>
    </source>
</evidence>
<reference evidence="4" key="1">
    <citation type="submission" date="2020-10" db="EMBL/GenBank/DDBJ databases">
        <authorList>
            <person name="Gilroy R."/>
        </authorList>
    </citation>
    <scope>NUCLEOTIDE SEQUENCE</scope>
    <source>
        <strain evidence="4">11300</strain>
    </source>
</reference>